<dbReference type="EMBL" id="FNFK01000001">
    <property type="protein sequence ID" value="SDJ62613.1"/>
    <property type="molecule type" value="Genomic_DNA"/>
</dbReference>
<dbReference type="InterPro" id="IPR008928">
    <property type="entry name" value="6-hairpin_glycosidase_sf"/>
</dbReference>
<evidence type="ECO:0000313" key="1">
    <source>
        <dbReference type="EMBL" id="SDJ62613.1"/>
    </source>
</evidence>
<reference evidence="2" key="1">
    <citation type="submission" date="2016-10" db="EMBL/GenBank/DDBJ databases">
        <authorList>
            <person name="Varghese N."/>
            <person name="Submissions S."/>
        </authorList>
    </citation>
    <scope>NUCLEOTIDE SEQUENCE [LARGE SCALE GENOMIC DNA]</scope>
    <source>
        <strain evidence="2">DSM 19181</strain>
    </source>
</reference>
<evidence type="ECO:0000313" key="2">
    <source>
        <dbReference type="Proteomes" id="UP000199433"/>
    </source>
</evidence>
<dbReference type="OrthoDB" id="5480482at2"/>
<dbReference type="STRING" id="426701.SAMN04488098_100192"/>
<organism evidence="1 2">
    <name type="scientific">Alkalibacterium thalassium</name>
    <dbReference type="NCBI Taxonomy" id="426701"/>
    <lineage>
        <taxon>Bacteria</taxon>
        <taxon>Bacillati</taxon>
        <taxon>Bacillota</taxon>
        <taxon>Bacilli</taxon>
        <taxon>Lactobacillales</taxon>
        <taxon>Carnobacteriaceae</taxon>
        <taxon>Alkalibacterium</taxon>
    </lineage>
</organism>
<gene>
    <name evidence="1" type="ORF">SAMN04488098_100192</name>
</gene>
<name>A0A1G8V9C0_9LACT</name>
<dbReference type="Proteomes" id="UP000199433">
    <property type="component" value="Unassembled WGS sequence"/>
</dbReference>
<dbReference type="Gene3D" id="1.50.10.10">
    <property type="match status" value="1"/>
</dbReference>
<dbReference type="RefSeq" id="WP_091264130.1">
    <property type="nucleotide sequence ID" value="NZ_FNFK01000001.1"/>
</dbReference>
<sequence>MRIFQGAKYDEASQKALEFIKAQMDVSQWLYTVNFAEDYADSYANNLIWGTVQGLPNEDEKIFPKHINVDSYYGPDYEGVVSGIWFGLPDTTGYSVEVYAITDIPYFVLSCPLRADGTWRSQKYVTVTETDPETGEEYTYSYWEDIPVGKGFKEFRLVKDGVIIDYPYSRFVNFKVRLFSFVDAEYLSDEMDVWDMGGGRHVFYTQKVFSGLKIAKVIQQVWQSGSFNYIVVGISGARSNSSYGRLPASFYIPPDDPQYDKEGNSALGAYGYMLNSRCWAYDVGLALLVFTVSGDYELCKEILNRMEHEQGTDGSFNFSYDIYIGQLFEGYIRTGAIGWTVWGMCYYTLITGDRSFMAMITKASDWLLSRQVTNRDDLRYGLLTGGYGSYNMDDYSYDPTEIRWCSTEHQCSALQALHGASLLTGEEKYKVAADKMKEQLVLTLYDTDNERFYQGCSAEGVDEAWALDCTTWAGKSALSILSPAIIPPKCRETTLDEYLVINENIYQSSEPEYYNQTYSLDGVTEGFKPYSSRGGSYDGAPELVWTEGTLGYVTLCISLGKIGEAKRFLDATIDLQNCNNSPGGVIYTTKTYASLPWEFHVWPSVVSSAWLYLLIENPHCLFPIVTRHQSYAHKMQAYKESDRNNRIVLYVYSDVPFTYYVPISGGEVSGRPFDWRVDWGDGTSGIYEGVSSMDSSVNAPNHTYPAGEYQITIRPNSERFSWASAFGYSEFTDAPHDSLGNKYLLIGVDMDISPNMTRTVDQLENFQAPDNEWTKTFINCRFLRNMHDTSFVGWEGITTVGNFFMMGMFSSCQRLQMGEKFQLPQSLITAGNFFCSYLFTGCPEVSMNGVFQMPQRLRTSGHSLFSFAFFQCTNLVVNSMFLFPRLDEIPELAFSQSFNGIGASQHREAMSIINGLGIPEDNRYTFSSTFSDYNSLPEVWKGV</sequence>
<proteinExistence type="predicted"/>
<keyword evidence="2" id="KW-1185">Reference proteome</keyword>
<dbReference type="AlphaFoldDB" id="A0A1G8V9C0"/>
<dbReference type="SUPFAM" id="SSF48208">
    <property type="entry name" value="Six-hairpin glycosidases"/>
    <property type="match status" value="1"/>
</dbReference>
<dbReference type="InterPro" id="IPR012341">
    <property type="entry name" value="6hp_glycosidase-like_sf"/>
</dbReference>
<dbReference type="GO" id="GO:0005975">
    <property type="term" value="P:carbohydrate metabolic process"/>
    <property type="evidence" value="ECO:0007669"/>
    <property type="project" value="InterPro"/>
</dbReference>
<protein>
    <submittedName>
        <fullName evidence="1">Uncharacterized protein</fullName>
    </submittedName>
</protein>
<accession>A0A1G8V9C0</accession>